<dbReference type="GO" id="GO:0016020">
    <property type="term" value="C:membrane"/>
    <property type="evidence" value="ECO:0007669"/>
    <property type="project" value="UniProtKB-SubCell"/>
</dbReference>
<feature type="region of interest" description="Disordered" evidence="6">
    <location>
        <begin position="290"/>
        <end position="358"/>
    </location>
</feature>
<proteinExistence type="inferred from homology"/>
<evidence type="ECO:0000256" key="2">
    <source>
        <dbReference type="ARBA" id="ARBA00022692"/>
    </source>
</evidence>
<feature type="domain" description="Rhodopsin" evidence="8">
    <location>
        <begin position="33"/>
        <end position="269"/>
    </location>
</feature>
<dbReference type="OrthoDB" id="5429740at2759"/>
<feature type="transmembrane region" description="Helical" evidence="7">
    <location>
        <begin position="48"/>
        <end position="74"/>
    </location>
</feature>
<evidence type="ECO:0000313" key="9">
    <source>
        <dbReference type="EMBL" id="KAF2728641.1"/>
    </source>
</evidence>
<keyword evidence="4 7" id="KW-0472">Membrane</keyword>
<dbReference type="InterPro" id="IPR049326">
    <property type="entry name" value="Rhodopsin_dom_fungi"/>
</dbReference>
<dbReference type="PANTHER" id="PTHR33048:SF123">
    <property type="entry name" value="INTEGRAL MEMBRANE PROTEIN"/>
    <property type="match status" value="1"/>
</dbReference>
<accession>A0A9P4UX62</accession>
<feature type="transmembrane region" description="Helical" evidence="7">
    <location>
        <begin position="244"/>
        <end position="263"/>
    </location>
</feature>
<keyword evidence="2 7" id="KW-0812">Transmembrane</keyword>
<gene>
    <name evidence="9" type="ORF">EJ04DRAFT_516464</name>
</gene>
<keyword evidence="10" id="KW-1185">Reference proteome</keyword>
<feature type="transmembrane region" description="Helical" evidence="7">
    <location>
        <begin position="172"/>
        <end position="192"/>
    </location>
</feature>
<evidence type="ECO:0000259" key="8">
    <source>
        <dbReference type="Pfam" id="PF20684"/>
    </source>
</evidence>
<evidence type="ECO:0000256" key="1">
    <source>
        <dbReference type="ARBA" id="ARBA00004141"/>
    </source>
</evidence>
<evidence type="ECO:0000256" key="5">
    <source>
        <dbReference type="ARBA" id="ARBA00038359"/>
    </source>
</evidence>
<comment type="similarity">
    <text evidence="5">Belongs to the SAT4 family.</text>
</comment>
<feature type="transmembrane region" description="Helical" evidence="7">
    <location>
        <begin position="204"/>
        <end position="224"/>
    </location>
</feature>
<keyword evidence="3 7" id="KW-1133">Transmembrane helix</keyword>
<organism evidence="9 10">
    <name type="scientific">Polyplosphaeria fusca</name>
    <dbReference type="NCBI Taxonomy" id="682080"/>
    <lineage>
        <taxon>Eukaryota</taxon>
        <taxon>Fungi</taxon>
        <taxon>Dikarya</taxon>
        <taxon>Ascomycota</taxon>
        <taxon>Pezizomycotina</taxon>
        <taxon>Dothideomycetes</taxon>
        <taxon>Pleosporomycetidae</taxon>
        <taxon>Pleosporales</taxon>
        <taxon>Tetraplosphaeriaceae</taxon>
        <taxon>Polyplosphaeria</taxon>
    </lineage>
</organism>
<dbReference type="PANTHER" id="PTHR33048">
    <property type="entry name" value="PTH11-LIKE INTEGRAL MEMBRANE PROTEIN (AFU_ORTHOLOGUE AFUA_5G11245)"/>
    <property type="match status" value="1"/>
</dbReference>
<feature type="transmembrane region" description="Helical" evidence="7">
    <location>
        <begin position="94"/>
        <end position="117"/>
    </location>
</feature>
<dbReference type="EMBL" id="ML996272">
    <property type="protein sequence ID" value="KAF2728641.1"/>
    <property type="molecule type" value="Genomic_DNA"/>
</dbReference>
<evidence type="ECO:0000256" key="6">
    <source>
        <dbReference type="SAM" id="MobiDB-lite"/>
    </source>
</evidence>
<feature type="transmembrane region" description="Helical" evidence="7">
    <location>
        <begin position="15"/>
        <end position="36"/>
    </location>
</feature>
<name>A0A9P4UX62_9PLEO</name>
<feature type="compositionally biased region" description="Low complexity" evidence="6">
    <location>
        <begin position="334"/>
        <end position="343"/>
    </location>
</feature>
<dbReference type="Proteomes" id="UP000799444">
    <property type="component" value="Unassembled WGS sequence"/>
</dbReference>
<feature type="transmembrane region" description="Helical" evidence="7">
    <location>
        <begin position="129"/>
        <end position="152"/>
    </location>
</feature>
<reference evidence="9" key="1">
    <citation type="journal article" date="2020" name="Stud. Mycol.">
        <title>101 Dothideomycetes genomes: a test case for predicting lifestyles and emergence of pathogens.</title>
        <authorList>
            <person name="Haridas S."/>
            <person name="Albert R."/>
            <person name="Binder M."/>
            <person name="Bloem J."/>
            <person name="Labutti K."/>
            <person name="Salamov A."/>
            <person name="Andreopoulos B."/>
            <person name="Baker S."/>
            <person name="Barry K."/>
            <person name="Bills G."/>
            <person name="Bluhm B."/>
            <person name="Cannon C."/>
            <person name="Castanera R."/>
            <person name="Culley D."/>
            <person name="Daum C."/>
            <person name="Ezra D."/>
            <person name="Gonzalez J."/>
            <person name="Henrissat B."/>
            <person name="Kuo A."/>
            <person name="Liang C."/>
            <person name="Lipzen A."/>
            <person name="Lutzoni F."/>
            <person name="Magnuson J."/>
            <person name="Mondo S."/>
            <person name="Nolan M."/>
            <person name="Ohm R."/>
            <person name="Pangilinan J."/>
            <person name="Park H.-J."/>
            <person name="Ramirez L."/>
            <person name="Alfaro M."/>
            <person name="Sun H."/>
            <person name="Tritt A."/>
            <person name="Yoshinaga Y."/>
            <person name="Zwiers L.-H."/>
            <person name="Turgeon B."/>
            <person name="Goodwin S."/>
            <person name="Spatafora J."/>
            <person name="Crous P."/>
            <person name="Grigoriev I."/>
        </authorList>
    </citation>
    <scope>NUCLEOTIDE SEQUENCE</scope>
    <source>
        <strain evidence="9">CBS 125425</strain>
    </source>
</reference>
<dbReference type="Pfam" id="PF20684">
    <property type="entry name" value="Fung_rhodopsin"/>
    <property type="match status" value="1"/>
</dbReference>
<dbReference type="AlphaFoldDB" id="A0A9P4UX62"/>
<evidence type="ECO:0000256" key="7">
    <source>
        <dbReference type="SAM" id="Phobius"/>
    </source>
</evidence>
<evidence type="ECO:0000256" key="3">
    <source>
        <dbReference type="ARBA" id="ARBA00022989"/>
    </source>
</evidence>
<comment type="caution">
    <text evidence="9">The sequence shown here is derived from an EMBL/GenBank/DDBJ whole genome shotgun (WGS) entry which is preliminary data.</text>
</comment>
<sequence>MGSAGSKPADYESEARGITVMLIVLTTVAIASRLTARYFQPVRTGSDDYAVVLGYLLNLGLLITILLVAKYGGFSLPRMAKLSKAEAATLKNTTYALGFMYTFAIIVIKISVLSMYHRVFTFNERWFRIGWWANFVLIFPCYTVTSITLTAWQVANSEKFGANNISKYASYALGSVNAISDVLVLVLPVIMISRLHLPSRERAAVMGIFLLGLIATSISIMRVARFRIKRDHHWNAAYSFYNDSMTSAAETSVALICVCLIVIKPLLRKTRDVAAWGVASLVSLISQGSSGRRSQRSKTSGVSSIRSARGTIRSRKQGNSGAVQEYDVEALPGKPSSSKPSSSNDEIALVEMRPWEGK</sequence>
<dbReference type="InterPro" id="IPR052337">
    <property type="entry name" value="SAT4-like"/>
</dbReference>
<evidence type="ECO:0000256" key="4">
    <source>
        <dbReference type="ARBA" id="ARBA00023136"/>
    </source>
</evidence>
<evidence type="ECO:0000313" key="10">
    <source>
        <dbReference type="Proteomes" id="UP000799444"/>
    </source>
</evidence>
<protein>
    <recommendedName>
        <fullName evidence="8">Rhodopsin domain-containing protein</fullName>
    </recommendedName>
</protein>
<comment type="subcellular location">
    <subcellularLocation>
        <location evidence="1">Membrane</location>
        <topology evidence="1">Multi-pass membrane protein</topology>
    </subcellularLocation>
</comment>